<dbReference type="CDD" id="cd00571">
    <property type="entry name" value="UreE"/>
    <property type="match status" value="1"/>
</dbReference>
<keyword evidence="3 5" id="KW-0533">Nickel</keyword>
<evidence type="ECO:0000259" key="7">
    <source>
        <dbReference type="SMART" id="SM00988"/>
    </source>
</evidence>
<name>W4HNI1_9RHOB</name>
<dbReference type="PIRSF" id="PIRSF036402">
    <property type="entry name" value="Ureas_acces_UreE"/>
    <property type="match status" value="1"/>
</dbReference>
<dbReference type="GO" id="GO:0065003">
    <property type="term" value="P:protein-containing complex assembly"/>
    <property type="evidence" value="ECO:0007669"/>
    <property type="project" value="InterPro"/>
</dbReference>
<comment type="function">
    <text evidence="5">Involved in urease metallocenter assembly. Binds nickel. Probably functions as a nickel donor during metallocenter assembly.</text>
</comment>
<evidence type="ECO:0000256" key="6">
    <source>
        <dbReference type="SAM" id="MobiDB-lite"/>
    </source>
</evidence>
<dbReference type="GO" id="GO:0019627">
    <property type="term" value="P:urea metabolic process"/>
    <property type="evidence" value="ECO:0007669"/>
    <property type="project" value="InterPro"/>
</dbReference>
<comment type="similarity">
    <text evidence="5">Belongs to the UreE family.</text>
</comment>
<dbReference type="SMART" id="SM00988">
    <property type="entry name" value="UreE_N"/>
    <property type="match status" value="1"/>
</dbReference>
<evidence type="ECO:0000256" key="2">
    <source>
        <dbReference type="ARBA" id="ARBA00022490"/>
    </source>
</evidence>
<dbReference type="PATRIC" id="fig|1317118.6.peg.1365"/>
<feature type="domain" description="UreE urease accessory N-terminal" evidence="7">
    <location>
        <begin position="5"/>
        <end position="69"/>
    </location>
</feature>
<dbReference type="InterPro" id="IPR012406">
    <property type="entry name" value="UreE"/>
</dbReference>
<evidence type="ECO:0000313" key="9">
    <source>
        <dbReference type="Proteomes" id="UP000019063"/>
    </source>
</evidence>
<dbReference type="HAMAP" id="MF_00822">
    <property type="entry name" value="UreE"/>
    <property type="match status" value="1"/>
</dbReference>
<comment type="subcellular location">
    <subcellularLocation>
        <location evidence="1 5">Cytoplasm</location>
    </subcellularLocation>
</comment>
<dbReference type="OrthoDB" id="9802215at2"/>
<reference evidence="8 9" key="1">
    <citation type="journal article" date="2014" name="Antonie Van Leeuwenhoek">
        <title>Roseivivax atlanticus sp. nov., isolated from surface seawater of the Atlantic Ocean.</title>
        <authorList>
            <person name="Li G."/>
            <person name="Lai Q."/>
            <person name="Liu X."/>
            <person name="Sun F."/>
            <person name="Shao Z."/>
        </authorList>
    </citation>
    <scope>NUCLEOTIDE SEQUENCE [LARGE SCALE GENOMIC DNA]</scope>
    <source>
        <strain evidence="8 9">22II-s10s</strain>
    </source>
</reference>
<organism evidence="8 9">
    <name type="scientific">Roseivivax marinus</name>
    <dbReference type="NCBI Taxonomy" id="1379903"/>
    <lineage>
        <taxon>Bacteria</taxon>
        <taxon>Pseudomonadati</taxon>
        <taxon>Pseudomonadota</taxon>
        <taxon>Alphaproteobacteria</taxon>
        <taxon>Rhodobacterales</taxon>
        <taxon>Roseobacteraceae</taxon>
        <taxon>Roseivivax</taxon>
    </lineage>
</organism>
<dbReference type="SUPFAM" id="SSF69737">
    <property type="entry name" value="Urease metallochaperone UreE, C-terminal domain"/>
    <property type="match status" value="1"/>
</dbReference>
<keyword evidence="4 5" id="KW-0143">Chaperone</keyword>
<dbReference type="AlphaFoldDB" id="W4HNI1"/>
<protein>
    <recommendedName>
        <fullName evidence="5">Urease accessory protein UreE</fullName>
    </recommendedName>
</protein>
<dbReference type="RefSeq" id="WP_043843057.1">
    <property type="nucleotide sequence ID" value="NZ_AQQW01000003.1"/>
</dbReference>
<keyword evidence="2 5" id="KW-0963">Cytoplasm</keyword>
<dbReference type="Pfam" id="PF02814">
    <property type="entry name" value="UreE_N"/>
    <property type="match status" value="1"/>
</dbReference>
<evidence type="ECO:0000256" key="4">
    <source>
        <dbReference type="ARBA" id="ARBA00023186"/>
    </source>
</evidence>
<comment type="caution">
    <text evidence="8">The sequence shown here is derived from an EMBL/GenBank/DDBJ whole genome shotgun (WGS) entry which is preliminary data.</text>
</comment>
<dbReference type="Proteomes" id="UP000019063">
    <property type="component" value="Unassembled WGS sequence"/>
</dbReference>
<dbReference type="eggNOG" id="COG2371">
    <property type="taxonomic scope" value="Bacteria"/>
</dbReference>
<sequence>MSAPALTARRVADHGHDAGAPTVSLDYEARFLRRKVLPLDDGRSVLVDLSQTTSLNHGDVLICEDGTEVRVAAAAEPLLAVTGDLVRLAWHIGNRHTPCQVEAERLLIRRDHVMRDMLGRLGATVEEVTAPFRPEGGAYGHGRTHGHDHSHAHGPEGHNHAHPHSHSHD</sequence>
<feature type="region of interest" description="Disordered" evidence="6">
    <location>
        <begin position="132"/>
        <end position="169"/>
    </location>
</feature>
<gene>
    <name evidence="5" type="primary">ureE</name>
    <name evidence="8" type="ORF">ATO8_06586</name>
</gene>
<dbReference type="InterPro" id="IPR004029">
    <property type="entry name" value="UreE_N"/>
</dbReference>
<dbReference type="Gene3D" id="2.60.260.20">
    <property type="entry name" value="Urease metallochaperone UreE, N-terminal domain"/>
    <property type="match status" value="1"/>
</dbReference>
<dbReference type="Gene3D" id="3.30.70.790">
    <property type="entry name" value="UreE, C-terminal domain"/>
    <property type="match status" value="1"/>
</dbReference>
<evidence type="ECO:0000313" key="8">
    <source>
        <dbReference type="EMBL" id="ETW13676.1"/>
    </source>
</evidence>
<accession>W4HNI1</accession>
<dbReference type="InterPro" id="IPR036118">
    <property type="entry name" value="UreE_N_sf"/>
</dbReference>
<dbReference type="GO" id="GO:0016151">
    <property type="term" value="F:nickel cation binding"/>
    <property type="evidence" value="ECO:0007669"/>
    <property type="project" value="UniProtKB-UniRule"/>
</dbReference>
<dbReference type="GO" id="GO:0051082">
    <property type="term" value="F:unfolded protein binding"/>
    <property type="evidence" value="ECO:0007669"/>
    <property type="project" value="UniProtKB-UniRule"/>
</dbReference>
<evidence type="ECO:0000256" key="5">
    <source>
        <dbReference type="HAMAP-Rule" id="MF_00822"/>
    </source>
</evidence>
<keyword evidence="9" id="KW-1185">Reference proteome</keyword>
<evidence type="ECO:0000256" key="3">
    <source>
        <dbReference type="ARBA" id="ARBA00022596"/>
    </source>
</evidence>
<dbReference type="InterPro" id="IPR007864">
    <property type="entry name" value="UreE_C_dom"/>
</dbReference>
<feature type="compositionally biased region" description="Basic and acidic residues" evidence="6">
    <location>
        <begin position="145"/>
        <end position="159"/>
    </location>
</feature>
<dbReference type="NCBIfam" id="NF009758">
    <property type="entry name" value="PRK13261.2-4"/>
    <property type="match status" value="1"/>
</dbReference>
<dbReference type="GO" id="GO:0005737">
    <property type="term" value="C:cytoplasm"/>
    <property type="evidence" value="ECO:0007669"/>
    <property type="project" value="UniProtKB-SubCell"/>
</dbReference>
<dbReference type="GO" id="GO:0006457">
    <property type="term" value="P:protein folding"/>
    <property type="evidence" value="ECO:0007669"/>
    <property type="project" value="InterPro"/>
</dbReference>
<dbReference type="SUPFAM" id="SSF69287">
    <property type="entry name" value="Urease metallochaperone UreE, N-terminal domain"/>
    <property type="match status" value="1"/>
</dbReference>
<dbReference type="EMBL" id="AQQW01000003">
    <property type="protein sequence ID" value="ETW13676.1"/>
    <property type="molecule type" value="Genomic_DNA"/>
</dbReference>
<evidence type="ECO:0000256" key="1">
    <source>
        <dbReference type="ARBA" id="ARBA00004496"/>
    </source>
</evidence>
<proteinExistence type="inferred from homology"/>
<dbReference type="Pfam" id="PF05194">
    <property type="entry name" value="UreE_C"/>
    <property type="match status" value="1"/>
</dbReference>
<feature type="compositionally biased region" description="Basic residues" evidence="6">
    <location>
        <begin position="160"/>
        <end position="169"/>
    </location>
</feature>
<dbReference type="STRING" id="1379903.ATO8_06586"/>